<accession>A0A9D1HQ96</accession>
<evidence type="ECO:0000313" key="3">
    <source>
        <dbReference type="Proteomes" id="UP000824175"/>
    </source>
</evidence>
<keyword evidence="1" id="KW-0472">Membrane</keyword>
<dbReference type="AlphaFoldDB" id="A0A9D1HQ96"/>
<keyword evidence="1" id="KW-0812">Transmembrane</keyword>
<dbReference type="Proteomes" id="UP000824175">
    <property type="component" value="Unassembled WGS sequence"/>
</dbReference>
<feature type="transmembrane region" description="Helical" evidence="1">
    <location>
        <begin position="74"/>
        <end position="97"/>
    </location>
</feature>
<gene>
    <name evidence="2" type="ORF">IAD15_09155</name>
</gene>
<reference evidence="2" key="1">
    <citation type="submission" date="2020-10" db="EMBL/GenBank/DDBJ databases">
        <authorList>
            <person name="Gilroy R."/>
        </authorList>
    </citation>
    <scope>NUCLEOTIDE SEQUENCE</scope>
    <source>
        <strain evidence="2">CHK195-11698</strain>
    </source>
</reference>
<proteinExistence type="predicted"/>
<name>A0A9D1HQ96_9FIRM</name>
<keyword evidence="1" id="KW-1133">Transmembrane helix</keyword>
<evidence type="ECO:0000256" key="1">
    <source>
        <dbReference type="SAM" id="Phobius"/>
    </source>
</evidence>
<dbReference type="EMBL" id="DVMJ01000078">
    <property type="protein sequence ID" value="HIU14221.1"/>
    <property type="molecule type" value="Genomic_DNA"/>
</dbReference>
<feature type="transmembrane region" description="Helical" evidence="1">
    <location>
        <begin position="46"/>
        <end position="68"/>
    </location>
</feature>
<protein>
    <submittedName>
        <fullName evidence="2">Uncharacterized protein</fullName>
    </submittedName>
</protein>
<reference evidence="2" key="2">
    <citation type="journal article" date="2021" name="PeerJ">
        <title>Extensive microbial diversity within the chicken gut microbiome revealed by metagenomics and culture.</title>
        <authorList>
            <person name="Gilroy R."/>
            <person name="Ravi A."/>
            <person name="Getino M."/>
            <person name="Pursley I."/>
            <person name="Horton D.L."/>
            <person name="Alikhan N.F."/>
            <person name="Baker D."/>
            <person name="Gharbi K."/>
            <person name="Hall N."/>
            <person name="Watson M."/>
            <person name="Adriaenssens E.M."/>
            <person name="Foster-Nyarko E."/>
            <person name="Jarju S."/>
            <person name="Secka A."/>
            <person name="Antonio M."/>
            <person name="Oren A."/>
            <person name="Chaudhuri R.R."/>
            <person name="La Ragione R."/>
            <person name="Hildebrand F."/>
            <person name="Pallen M.J."/>
        </authorList>
    </citation>
    <scope>NUCLEOTIDE SEQUENCE</scope>
    <source>
        <strain evidence="2">CHK195-11698</strain>
    </source>
</reference>
<sequence length="117" mass="14254">MNYDKMIDALEIMEFQMRKNWYIHNTIYDCLIEQLKRCKRLDEGSLLDWLPIYFTTFIFALIVFGPLVEQFTTGISLLFVLIYAIVAYILAATYVFFYKNYIIKKYRNAEYYFQKRM</sequence>
<evidence type="ECO:0000313" key="2">
    <source>
        <dbReference type="EMBL" id="HIU14221.1"/>
    </source>
</evidence>
<comment type="caution">
    <text evidence="2">The sequence shown here is derived from an EMBL/GenBank/DDBJ whole genome shotgun (WGS) entry which is preliminary data.</text>
</comment>
<organism evidence="2 3">
    <name type="scientific">Candidatus Fimiplasma intestinipullorum</name>
    <dbReference type="NCBI Taxonomy" id="2840825"/>
    <lineage>
        <taxon>Bacteria</taxon>
        <taxon>Bacillati</taxon>
        <taxon>Bacillota</taxon>
        <taxon>Clostridia</taxon>
        <taxon>Eubacteriales</taxon>
        <taxon>Candidatus Fimiplasma</taxon>
    </lineage>
</organism>